<dbReference type="Pfam" id="PF05137">
    <property type="entry name" value="PilN"/>
    <property type="match status" value="1"/>
</dbReference>
<dbReference type="InterPro" id="IPR052534">
    <property type="entry name" value="Extracell_DNA_Util/SecSys_Comp"/>
</dbReference>
<dbReference type="PANTHER" id="PTHR40278">
    <property type="entry name" value="DNA UTILIZATION PROTEIN HOFN"/>
    <property type="match status" value="1"/>
</dbReference>
<name>A0ABT5NRZ3_9PSED</name>
<reference evidence="2 3" key="1">
    <citation type="submission" date="2022-05" db="EMBL/GenBank/DDBJ databases">
        <title>Novel Pseudomonas spp. Isolated from a Rainbow Trout Aquaculture Facility.</title>
        <authorList>
            <person name="Testerman T."/>
            <person name="Graf J."/>
        </authorList>
    </citation>
    <scope>NUCLEOTIDE SEQUENCE [LARGE SCALE GENOMIC DNA]</scope>
    <source>
        <strain evidence="2 3">ID681</strain>
    </source>
</reference>
<sequence length="182" mass="19897">MRRINLLPWREWQRQRALRRFKAALLVCALAGAVVVLSGDHLVRAEQARQQLASDALREDISALDQQLERLAQLTSQRDELAGQVNAIEALRADRQPLAEWLVQLGRWVPYGVRLTGVQLLGAQLQVTGVARSGLEVAQLLEGLARLPGVAAPTLKEIKATPAGEQFQLTALVASMAGEVGR</sequence>
<organism evidence="2 3">
    <name type="scientific">Pseudomonas fontis</name>
    <dbReference type="NCBI Taxonomy" id="2942633"/>
    <lineage>
        <taxon>Bacteria</taxon>
        <taxon>Pseudomonadati</taxon>
        <taxon>Pseudomonadota</taxon>
        <taxon>Gammaproteobacteria</taxon>
        <taxon>Pseudomonadales</taxon>
        <taxon>Pseudomonadaceae</taxon>
        <taxon>Pseudomonas</taxon>
    </lineage>
</organism>
<gene>
    <name evidence="2" type="ORF">M5G11_10390</name>
</gene>
<evidence type="ECO:0000256" key="1">
    <source>
        <dbReference type="SAM" id="Coils"/>
    </source>
</evidence>
<dbReference type="RefSeq" id="WP_273909965.1">
    <property type="nucleotide sequence ID" value="NZ_JAMDGX010000020.1"/>
</dbReference>
<evidence type="ECO:0000313" key="2">
    <source>
        <dbReference type="EMBL" id="MDD0990944.1"/>
    </source>
</evidence>
<keyword evidence="3" id="KW-1185">Reference proteome</keyword>
<feature type="coiled-coil region" evidence="1">
    <location>
        <begin position="54"/>
        <end position="91"/>
    </location>
</feature>
<comment type="caution">
    <text evidence="2">The sequence shown here is derived from an EMBL/GenBank/DDBJ whole genome shotgun (WGS) entry which is preliminary data.</text>
</comment>
<dbReference type="Proteomes" id="UP001148203">
    <property type="component" value="Unassembled WGS sequence"/>
</dbReference>
<evidence type="ECO:0000313" key="3">
    <source>
        <dbReference type="Proteomes" id="UP001148203"/>
    </source>
</evidence>
<dbReference type="PANTHER" id="PTHR40278:SF2">
    <property type="entry name" value="TYPE IV PILUS INNER MEMBRANE COMPONENT PILN"/>
    <property type="match status" value="1"/>
</dbReference>
<proteinExistence type="predicted"/>
<dbReference type="EMBL" id="JAMDGY010000024">
    <property type="protein sequence ID" value="MDD0990944.1"/>
    <property type="molecule type" value="Genomic_DNA"/>
</dbReference>
<dbReference type="InterPro" id="IPR007813">
    <property type="entry name" value="PilN"/>
</dbReference>
<protein>
    <submittedName>
        <fullName evidence="2">PilN domain-containing protein</fullName>
    </submittedName>
</protein>
<accession>A0ABT5NRZ3</accession>
<keyword evidence="1" id="KW-0175">Coiled coil</keyword>